<gene>
    <name evidence="1" type="ORF">GM51_13020</name>
</gene>
<evidence type="ECO:0008006" key="2">
    <source>
        <dbReference type="Google" id="ProtNLM"/>
    </source>
</evidence>
<dbReference type="GO" id="GO:0015716">
    <property type="term" value="P:organic phosphonate transport"/>
    <property type="evidence" value="ECO:0007669"/>
    <property type="project" value="InterPro"/>
</dbReference>
<dbReference type="AlphaFoldDB" id="A0A094Q2E1"/>
<evidence type="ECO:0000313" key="1">
    <source>
        <dbReference type="EMBL" id="KGA16229.1"/>
    </source>
</evidence>
<dbReference type="InterPro" id="IPR009609">
    <property type="entry name" value="Phosphonate_metab_PhnG"/>
</dbReference>
<protein>
    <recommendedName>
        <fullName evidence="2">Phosphonate metabolism protein PhnG</fullName>
    </recommendedName>
</protein>
<sequence length="154" mass="16906">MSAPQIEASRDRRAELLAIAEPEAIQKLANRALELGSISDSLVVTKAPETGLIMMQVREPVCKERFYLAEVVATRAEVLLHDQAGWAIRMGTDRPTALGAAILDAICEVVDDEYVELQRSIGELCNQTIADEANAKLAEWNEISPTIVNFEALE</sequence>
<accession>A0A094Q2E1</accession>
<dbReference type="EMBL" id="JNSL01000090">
    <property type="protein sequence ID" value="KGA16229.1"/>
    <property type="molecule type" value="Genomic_DNA"/>
</dbReference>
<dbReference type="GO" id="GO:0019634">
    <property type="term" value="P:organic phosphonate metabolic process"/>
    <property type="evidence" value="ECO:0007669"/>
    <property type="project" value="InterPro"/>
</dbReference>
<comment type="caution">
    <text evidence="1">The sequence shown here is derived from an EMBL/GenBank/DDBJ whole genome shotgun (WGS) entry which is preliminary data.</text>
</comment>
<name>A0A094Q2E1_9ZZZZ</name>
<proteinExistence type="predicted"/>
<organism evidence="1">
    <name type="scientific">freshwater metagenome</name>
    <dbReference type="NCBI Taxonomy" id="449393"/>
    <lineage>
        <taxon>unclassified sequences</taxon>
        <taxon>metagenomes</taxon>
        <taxon>ecological metagenomes</taxon>
    </lineage>
</organism>
<dbReference type="Pfam" id="PF06754">
    <property type="entry name" value="PhnG"/>
    <property type="match status" value="1"/>
</dbReference>
<reference evidence="1" key="1">
    <citation type="submission" date="2014-06" db="EMBL/GenBank/DDBJ databases">
        <title>Key roles for freshwater Actinobacteria revealed by deep metagenomic sequencing.</title>
        <authorList>
            <person name="Ghai R."/>
            <person name="Mizuno C.M."/>
            <person name="Picazo A."/>
            <person name="Camacho A."/>
            <person name="Rodriguez-Valera F."/>
        </authorList>
    </citation>
    <scope>NUCLEOTIDE SEQUENCE</scope>
</reference>